<gene>
    <name evidence="2" type="ORF">O3G_MSEX010337</name>
</gene>
<protein>
    <recommendedName>
        <fullName evidence="1">Reverse transcriptase domain-containing protein</fullName>
    </recommendedName>
</protein>
<dbReference type="PANTHER" id="PTHR19446">
    <property type="entry name" value="REVERSE TRANSCRIPTASES"/>
    <property type="match status" value="1"/>
</dbReference>
<dbReference type="GO" id="GO:0003824">
    <property type="term" value="F:catalytic activity"/>
    <property type="evidence" value="ECO:0007669"/>
    <property type="project" value="InterPro"/>
</dbReference>
<reference evidence="2" key="1">
    <citation type="journal article" date="2016" name="Insect Biochem. Mol. Biol.">
        <title>Multifaceted biological insights from a draft genome sequence of the tobacco hornworm moth, Manduca sexta.</title>
        <authorList>
            <person name="Kanost M.R."/>
            <person name="Arrese E.L."/>
            <person name="Cao X."/>
            <person name="Chen Y.R."/>
            <person name="Chellapilla S."/>
            <person name="Goldsmith M.R."/>
            <person name="Grosse-Wilde E."/>
            <person name="Heckel D.G."/>
            <person name="Herndon N."/>
            <person name="Jiang H."/>
            <person name="Papanicolaou A."/>
            <person name="Qu J."/>
            <person name="Soulages J.L."/>
            <person name="Vogel H."/>
            <person name="Walters J."/>
            <person name="Waterhouse R.M."/>
            <person name="Ahn S.J."/>
            <person name="Almeida F.C."/>
            <person name="An C."/>
            <person name="Aqrawi P."/>
            <person name="Bretschneider A."/>
            <person name="Bryant W.B."/>
            <person name="Bucks S."/>
            <person name="Chao H."/>
            <person name="Chevignon G."/>
            <person name="Christen J.M."/>
            <person name="Clarke D.F."/>
            <person name="Dittmer N.T."/>
            <person name="Ferguson L.C.F."/>
            <person name="Garavelou S."/>
            <person name="Gordon K.H.J."/>
            <person name="Gunaratna R.T."/>
            <person name="Han Y."/>
            <person name="Hauser F."/>
            <person name="He Y."/>
            <person name="Heidel-Fischer H."/>
            <person name="Hirsh A."/>
            <person name="Hu Y."/>
            <person name="Jiang H."/>
            <person name="Kalra D."/>
            <person name="Klinner C."/>
            <person name="Konig C."/>
            <person name="Kovar C."/>
            <person name="Kroll A.R."/>
            <person name="Kuwar S.S."/>
            <person name="Lee S.L."/>
            <person name="Lehman R."/>
            <person name="Li K."/>
            <person name="Li Z."/>
            <person name="Liang H."/>
            <person name="Lovelace S."/>
            <person name="Lu Z."/>
            <person name="Mansfield J.H."/>
            <person name="McCulloch K.J."/>
            <person name="Mathew T."/>
            <person name="Morton B."/>
            <person name="Muzny D.M."/>
            <person name="Neunemann D."/>
            <person name="Ongeri F."/>
            <person name="Pauchet Y."/>
            <person name="Pu L.L."/>
            <person name="Pyrousis I."/>
            <person name="Rao X.J."/>
            <person name="Redding A."/>
            <person name="Roesel C."/>
            <person name="Sanchez-Gracia A."/>
            <person name="Schaack S."/>
            <person name="Shukla A."/>
            <person name="Tetreau G."/>
            <person name="Wang Y."/>
            <person name="Xiong G.H."/>
            <person name="Traut W."/>
            <person name="Walsh T.K."/>
            <person name="Worley K.C."/>
            <person name="Wu D."/>
            <person name="Wu W."/>
            <person name="Wu Y.Q."/>
            <person name="Zhang X."/>
            <person name="Zou Z."/>
            <person name="Zucker H."/>
            <person name="Briscoe A.D."/>
            <person name="Burmester T."/>
            <person name="Clem R.J."/>
            <person name="Feyereisen R."/>
            <person name="Grimmelikhuijzen C.J.P."/>
            <person name="Hamodrakas S.J."/>
            <person name="Hansson B.S."/>
            <person name="Huguet E."/>
            <person name="Jermiin L.S."/>
            <person name="Lan Q."/>
            <person name="Lehman H.K."/>
            <person name="Lorenzen M."/>
            <person name="Merzendorfer H."/>
            <person name="Michalopoulos I."/>
            <person name="Morton D.B."/>
            <person name="Muthukrishnan S."/>
            <person name="Oakeshott J.G."/>
            <person name="Palmer W."/>
            <person name="Park Y."/>
            <person name="Passarelli A.L."/>
            <person name="Rozas J."/>
            <person name="Schwartz L.M."/>
            <person name="Smith W."/>
            <person name="Southgate A."/>
            <person name="Vilcinskas A."/>
            <person name="Vogt R."/>
            <person name="Wang P."/>
            <person name="Werren J."/>
            <person name="Yu X.Q."/>
            <person name="Zhou J.J."/>
            <person name="Brown S.J."/>
            <person name="Scherer S.E."/>
            <person name="Richards S."/>
            <person name="Blissard G.W."/>
        </authorList>
    </citation>
    <scope>NUCLEOTIDE SEQUENCE</scope>
</reference>
<proteinExistence type="predicted"/>
<evidence type="ECO:0000313" key="3">
    <source>
        <dbReference type="Proteomes" id="UP000791440"/>
    </source>
</evidence>
<name>A0A921ZGQ6_MANSE</name>
<dbReference type="InterPro" id="IPR000477">
    <property type="entry name" value="RT_dom"/>
</dbReference>
<dbReference type="AlphaFoldDB" id="A0A921ZGQ6"/>
<dbReference type="CDD" id="cd01650">
    <property type="entry name" value="RT_nLTR_like"/>
    <property type="match status" value="1"/>
</dbReference>
<evidence type="ECO:0000313" key="2">
    <source>
        <dbReference type="EMBL" id="KAG6457499.1"/>
    </source>
</evidence>
<dbReference type="PROSITE" id="PS50878">
    <property type="entry name" value="RT_POL"/>
    <property type="match status" value="1"/>
</dbReference>
<comment type="caution">
    <text evidence="2">The sequence shown here is derived from an EMBL/GenBank/DDBJ whole genome shotgun (WGS) entry which is preliminary data.</text>
</comment>
<feature type="domain" description="Reverse transcriptase" evidence="1">
    <location>
        <begin position="493"/>
        <end position="683"/>
    </location>
</feature>
<dbReference type="InterPro" id="IPR005135">
    <property type="entry name" value="Endo/exonuclease/phosphatase"/>
</dbReference>
<dbReference type="Pfam" id="PF00078">
    <property type="entry name" value="RVT_1"/>
    <property type="match status" value="1"/>
</dbReference>
<organism evidence="2 3">
    <name type="scientific">Manduca sexta</name>
    <name type="common">Tobacco hawkmoth</name>
    <name type="synonym">Tobacco hornworm</name>
    <dbReference type="NCBI Taxonomy" id="7130"/>
    <lineage>
        <taxon>Eukaryota</taxon>
        <taxon>Metazoa</taxon>
        <taxon>Ecdysozoa</taxon>
        <taxon>Arthropoda</taxon>
        <taxon>Hexapoda</taxon>
        <taxon>Insecta</taxon>
        <taxon>Pterygota</taxon>
        <taxon>Neoptera</taxon>
        <taxon>Endopterygota</taxon>
        <taxon>Lepidoptera</taxon>
        <taxon>Glossata</taxon>
        <taxon>Ditrysia</taxon>
        <taxon>Bombycoidea</taxon>
        <taxon>Sphingidae</taxon>
        <taxon>Sphinginae</taxon>
        <taxon>Sphingini</taxon>
        <taxon>Manduca</taxon>
    </lineage>
</organism>
<sequence>MASPDGNNPSRLKPRSLRVGFFNLNGLRGQQAELSDFARDHKLDVFLLQETFLKPSQRSPKLTNFNFVRNNRINGPKGGTLIYYKRSLHCIPLDPPESVSNIEASVCRLSMTGHAPITLISAYLSPSKELHSNELVTLLSMGESVLLAGDLNAKSILVPSEPTHYSFMNDSYRPDILDIALVKNVCLNVRSLRVLHELDSDHRPVILDLAPYNGPSDTGPNDRVKVSTNWRLLSTKLADTSSNDLSFIPPNIVTREETTGAIRSFTNHLHHVLSESSERVPETGNGQGHLPDDVRWVLRRRNAALKACVSDPSPDRRRLARYLQREARHRVKDAVDSRWEQHLSEIKPTHTAFWKLVRSFKRKDVASFPPLNRPNQRPTFDDDEKAELLASTLQSQCSLASTPVDHDHLVAVDTYVESRNAIPSPPIPRPLQTIDPDVDAPPDPLAPVTIEEVVTLIKALNRRKAPGADGIPTRLLKMLPGHLVKILADILNAAFQNCYFPEAWKEAVVIGIHKPGKPASEPASYRPISLLSTIGKLYERIVLDRLKIVAHSHNLLPPEQFGFRNRHSCVHQILRITEHVCSKFKLGFYTGALFFDVEKAFDKVWHNGLLYKLYTLNVPTQLVHIIREFLSNRGFKYRVEGTLSSRHTISAGVPQGSTRAITLSLQRRPSGAIRGRHGDLRFT</sequence>
<dbReference type="Pfam" id="PF03372">
    <property type="entry name" value="Exo_endo_phos"/>
    <property type="match status" value="1"/>
</dbReference>
<dbReference type="Proteomes" id="UP000791440">
    <property type="component" value="Unassembled WGS sequence"/>
</dbReference>
<keyword evidence="3" id="KW-1185">Reference proteome</keyword>
<dbReference type="EMBL" id="JH668549">
    <property type="protein sequence ID" value="KAG6457499.1"/>
    <property type="molecule type" value="Genomic_DNA"/>
</dbReference>
<evidence type="ECO:0000259" key="1">
    <source>
        <dbReference type="PROSITE" id="PS50878"/>
    </source>
</evidence>
<accession>A0A921ZGQ6</accession>
<reference evidence="2" key="2">
    <citation type="submission" date="2020-12" db="EMBL/GenBank/DDBJ databases">
        <authorList>
            <person name="Kanost M."/>
        </authorList>
    </citation>
    <scope>NUCLEOTIDE SEQUENCE</scope>
</reference>